<keyword evidence="12" id="KW-1185">Reference proteome</keyword>
<keyword evidence="7" id="KW-0175">Coiled coil</keyword>
<feature type="region of interest" description="Disordered" evidence="8">
    <location>
        <begin position="195"/>
        <end position="219"/>
    </location>
</feature>
<dbReference type="Gene3D" id="2.60.40.10">
    <property type="entry name" value="Immunoglobulins"/>
    <property type="match status" value="3"/>
</dbReference>
<reference evidence="11" key="2">
    <citation type="submission" date="2025-08" db="UniProtKB">
        <authorList>
            <consortium name="Ensembl"/>
        </authorList>
    </citation>
    <scope>IDENTIFICATION</scope>
</reference>
<evidence type="ECO:0000259" key="10">
    <source>
        <dbReference type="PROSITE" id="PS50853"/>
    </source>
</evidence>
<feature type="coiled-coil region" evidence="7">
    <location>
        <begin position="42"/>
        <end position="76"/>
    </location>
</feature>
<dbReference type="PANTHER" id="PTHR14234">
    <property type="entry name" value="RIM BINDING PROTEIN-RELATED"/>
    <property type="match status" value="1"/>
</dbReference>
<comment type="subcellular location">
    <subcellularLocation>
        <location evidence="1">Cytoplasm</location>
    </subcellularLocation>
</comment>
<feature type="compositionally biased region" description="Low complexity" evidence="8">
    <location>
        <begin position="440"/>
        <end position="453"/>
    </location>
</feature>
<proteinExistence type="inferred from homology"/>
<keyword evidence="5" id="KW-0677">Repeat</keyword>
<feature type="region of interest" description="Disordered" evidence="8">
    <location>
        <begin position="1048"/>
        <end position="1068"/>
    </location>
</feature>
<evidence type="ECO:0000313" key="12">
    <source>
        <dbReference type="Proteomes" id="UP000472272"/>
    </source>
</evidence>
<dbReference type="InterPro" id="IPR036028">
    <property type="entry name" value="SH3-like_dom_sf"/>
</dbReference>
<evidence type="ECO:0000256" key="4">
    <source>
        <dbReference type="ARBA" id="ARBA00022490"/>
    </source>
</evidence>
<dbReference type="InterPro" id="IPR036116">
    <property type="entry name" value="FN3_sf"/>
</dbReference>
<dbReference type="Pfam" id="PF25523">
    <property type="entry name" value="Ig_RIMBP2"/>
    <property type="match status" value="1"/>
</dbReference>
<evidence type="ECO:0000256" key="3">
    <source>
        <dbReference type="ARBA" id="ARBA00022443"/>
    </source>
</evidence>
<comment type="similarity">
    <text evidence="2">Belongs to the RIMBP family.</text>
</comment>
<organism evidence="11 12">
    <name type="scientific">Podarcis muralis</name>
    <name type="common">Wall lizard</name>
    <name type="synonym">Lacerta muralis</name>
    <dbReference type="NCBI Taxonomy" id="64176"/>
    <lineage>
        <taxon>Eukaryota</taxon>
        <taxon>Metazoa</taxon>
        <taxon>Chordata</taxon>
        <taxon>Craniata</taxon>
        <taxon>Vertebrata</taxon>
        <taxon>Euteleostomi</taxon>
        <taxon>Lepidosauria</taxon>
        <taxon>Squamata</taxon>
        <taxon>Bifurcata</taxon>
        <taxon>Unidentata</taxon>
        <taxon>Episquamata</taxon>
        <taxon>Laterata</taxon>
        <taxon>Lacertibaenia</taxon>
        <taxon>Lacertidae</taxon>
        <taxon>Podarcis</taxon>
    </lineage>
</organism>
<dbReference type="Ensembl" id="ENSPMRT00000036672.1">
    <property type="protein sequence ID" value="ENSPMRP00000034569.1"/>
    <property type="gene ID" value="ENSPMRG00000022366.1"/>
</dbReference>
<dbReference type="InterPro" id="IPR057884">
    <property type="entry name" value="FN3_RIM-BP1/2/3"/>
</dbReference>
<reference evidence="11 12" key="1">
    <citation type="journal article" date="2019" name="Proc. Natl. Acad. Sci. U.S.A.">
        <title>Regulatory changes in pterin and carotenoid genes underlie balanced color polymorphisms in the wall lizard.</title>
        <authorList>
            <person name="Andrade P."/>
            <person name="Pinho C."/>
            <person name="Perez I de Lanuza G."/>
            <person name="Afonso S."/>
            <person name="Brejcha J."/>
            <person name="Rubin C.J."/>
            <person name="Wallerman O."/>
            <person name="Pereira P."/>
            <person name="Sabatino S.J."/>
            <person name="Bellati A."/>
            <person name="Pellitteri-Rosa D."/>
            <person name="Bosakova Z."/>
            <person name="Bunikis I."/>
            <person name="Carretero M.A."/>
            <person name="Feiner N."/>
            <person name="Marsik P."/>
            <person name="Pauperio F."/>
            <person name="Salvi D."/>
            <person name="Soler L."/>
            <person name="While G.M."/>
            <person name="Uller T."/>
            <person name="Font E."/>
            <person name="Andersson L."/>
            <person name="Carneiro M."/>
        </authorList>
    </citation>
    <scope>NUCLEOTIDE SEQUENCE</scope>
</reference>
<evidence type="ECO:0000256" key="8">
    <source>
        <dbReference type="SAM" id="MobiDB-lite"/>
    </source>
</evidence>
<evidence type="ECO:0000256" key="6">
    <source>
        <dbReference type="PROSITE-ProRule" id="PRU00192"/>
    </source>
</evidence>
<dbReference type="Pfam" id="PF25566">
    <property type="entry name" value="RIMB1_N"/>
    <property type="match status" value="1"/>
</dbReference>
<evidence type="ECO:0000256" key="7">
    <source>
        <dbReference type="SAM" id="Coils"/>
    </source>
</evidence>
<protein>
    <recommendedName>
        <fullName evidence="13">TSPO associated protein 1</fullName>
    </recommendedName>
</protein>
<dbReference type="GO" id="GO:0030156">
    <property type="term" value="F:benzodiazepine receptor binding"/>
    <property type="evidence" value="ECO:0007669"/>
    <property type="project" value="TreeGrafter"/>
</dbReference>
<feature type="domain" description="SH3" evidence="9">
    <location>
        <begin position="1282"/>
        <end position="1350"/>
    </location>
</feature>
<dbReference type="CDD" id="cd12012">
    <property type="entry name" value="SH3_RIM-BP_2"/>
    <property type="match status" value="1"/>
</dbReference>
<feature type="compositionally biased region" description="Acidic residues" evidence="8">
    <location>
        <begin position="1049"/>
        <end position="1060"/>
    </location>
</feature>
<feature type="region of interest" description="Disordered" evidence="8">
    <location>
        <begin position="419"/>
        <end position="463"/>
    </location>
</feature>
<dbReference type="InterPro" id="IPR003961">
    <property type="entry name" value="FN3_dom"/>
</dbReference>
<dbReference type="InterPro" id="IPR001452">
    <property type="entry name" value="SH3_domain"/>
</dbReference>
<feature type="compositionally biased region" description="Basic and acidic residues" evidence="8">
    <location>
        <begin position="209"/>
        <end position="219"/>
    </location>
</feature>
<dbReference type="PANTHER" id="PTHR14234:SF20">
    <property type="entry name" value="PERIPHERAL-TYPE BENZODIAZEPINE RECEPTOR-ASSOCIATED PROTEIN 1"/>
    <property type="match status" value="1"/>
</dbReference>
<feature type="region of interest" description="Disordered" evidence="8">
    <location>
        <begin position="1174"/>
        <end position="1282"/>
    </location>
</feature>
<feature type="region of interest" description="Disordered" evidence="8">
    <location>
        <begin position="570"/>
        <end position="613"/>
    </location>
</feature>
<dbReference type="Proteomes" id="UP000472272">
    <property type="component" value="Chromosome 15"/>
</dbReference>
<reference evidence="11" key="3">
    <citation type="submission" date="2025-09" db="UniProtKB">
        <authorList>
            <consortium name="Ensembl"/>
        </authorList>
    </citation>
    <scope>IDENTIFICATION</scope>
</reference>
<feature type="compositionally biased region" description="Acidic residues" evidence="8">
    <location>
        <begin position="977"/>
        <end position="989"/>
    </location>
</feature>
<dbReference type="FunFam" id="2.30.30.40:FF:000023">
    <property type="entry name" value="RIMS-binding protein 2 isoform F"/>
    <property type="match status" value="1"/>
</dbReference>
<feature type="compositionally biased region" description="Low complexity" evidence="8">
    <location>
        <begin position="1252"/>
        <end position="1265"/>
    </location>
</feature>
<feature type="coiled-coil region" evidence="7">
    <location>
        <begin position="267"/>
        <end position="382"/>
    </location>
</feature>
<dbReference type="Gene3D" id="2.30.30.40">
    <property type="entry name" value="SH3 Domains"/>
    <property type="match status" value="3"/>
</dbReference>
<evidence type="ECO:0000256" key="5">
    <source>
        <dbReference type="ARBA" id="ARBA00022737"/>
    </source>
</evidence>
<keyword evidence="3 6" id="KW-0728">SH3 domain</keyword>
<dbReference type="CDD" id="cd12014">
    <property type="entry name" value="SH3_RIM-BP_1"/>
    <property type="match status" value="1"/>
</dbReference>
<name>A0A670KFZ5_PODMU</name>
<dbReference type="FunFam" id="2.60.40.10:FF:000072">
    <property type="entry name" value="RIMS-binding protein 2 isoform X1"/>
    <property type="match status" value="1"/>
</dbReference>
<accession>A0A670KFZ5</accession>
<feature type="domain" description="SH3" evidence="9">
    <location>
        <begin position="488"/>
        <end position="555"/>
    </location>
</feature>
<feature type="compositionally biased region" description="Basic and acidic residues" evidence="8">
    <location>
        <begin position="1007"/>
        <end position="1017"/>
    </location>
</feature>
<dbReference type="FunFam" id="2.30.30.40:FF:000006">
    <property type="entry name" value="RIMS-binding protein 2 isoform X1"/>
    <property type="match status" value="1"/>
</dbReference>
<dbReference type="Pfam" id="PF07653">
    <property type="entry name" value="SH3_2"/>
    <property type="match status" value="2"/>
</dbReference>
<dbReference type="InterPro" id="IPR013783">
    <property type="entry name" value="Ig-like_fold"/>
</dbReference>
<dbReference type="SUPFAM" id="SSF49265">
    <property type="entry name" value="Fibronectin type III"/>
    <property type="match status" value="2"/>
</dbReference>
<feature type="domain" description="Fibronectin type-III" evidence="10">
    <location>
        <begin position="618"/>
        <end position="716"/>
    </location>
</feature>
<dbReference type="PROSITE" id="PS50853">
    <property type="entry name" value="FN3"/>
    <property type="match status" value="1"/>
</dbReference>
<feature type="region of interest" description="Disordered" evidence="8">
    <location>
        <begin position="936"/>
        <end position="1022"/>
    </location>
</feature>
<evidence type="ECO:0008006" key="13">
    <source>
        <dbReference type="Google" id="ProtNLM"/>
    </source>
</evidence>
<feature type="compositionally biased region" description="Low complexity" evidence="8">
    <location>
        <begin position="570"/>
        <end position="587"/>
    </location>
</feature>
<keyword evidence="4" id="KW-0963">Cytoplasm</keyword>
<feature type="compositionally biased region" description="Polar residues" evidence="8">
    <location>
        <begin position="1225"/>
        <end position="1235"/>
    </location>
</feature>
<sequence>MAGPAPAIAAEDSNLFPSFLPTPFPLPLSQHKSCFPETQEKVRHLKRKNAELAVIAKRLEERARKLQEANLKVVSAGEGGSCAGLCKKALARQRAMDLREQASVLLAKDKQINALQQECQDLQAKITSGKEASSPCLPLLDFRHLLQESQKEVLRLQRQIALKNFKASLGSHSQGSGDASLASVMGMGSPAPALPAYSNGFSPSRVSRQRNESELRRKRKQCENLEHEVRKKHKRCAELDACALPLSNLSSLPGQVESENADLRLQVAVVTEERDSALQKTQELQNRLESLGQALKHMRDVAERRQQLEQEHERALQALQKKQEEVRQLQQAQAEARKEHEGAVQLLELSLFLNFPPPQARVRELEEQCHSHTEQFNFLSQELKQFRLQTEKISLPQKAQDGGLEGISRLAEPVVPAVVRSPGANTPPLASKKMVRKLESQSSSSRSESMQNSPKSCPTPEVDTASEMEELDIDTISLIPEPENQGPVKLRVFLARYSYNPFAGPNENPEAELPLTAGEYIYVYGEMDEDGFFEGELMDGRRGLVPSNFVERVSDEDLVTFLPQELHDLSQSSPLERSSLSTSLSSAERSDCSTEELSASTAPSRLEEDEGERASLVVPYPRKVTLIKQFGSSLLVGWEPPLPTPGSSEIQSYNLYVDSELRQTVKAGSQTKAVVERLDLKTRTYRLSVQSVSEAGSSDRLRCTFLAGGGFAVAPTQLRVRSVAATSAQISWVPSNSNFPHTVYLNGEEHEAAKAGVYWYTFRNLNPSTSYVATVEVQPQQQALGEPAPEKQDQPLSAEIQFTTASAGSPDAPLDVRVEAGPSPGILVISWLPVTIDAEGSSNGVRVTGYAVYADGQKVMEVTSPTAGSVLAEISQLQILQVCQEVSVRTVSLYGESVDSVPAQIPLALLGDATSCSSPLEFGGPAVVQLPGREGRDVLTSQTSQACGTEDTPKRSDAGNRPVTLLTDHSRGSDLSDIMEEEEEEEEEASQPSGKAGESKWAPSECPGRENGEKLDLGDTDSDEEILERILEMPLQKNCSKALFSIPEVTEEEEEEEDWDHEAPPLPEVLLDVPGKFRREGVSEMPAYPGNWEWDCPEIAVERKSSQWGRPSRCREKGLAPSQGNRKRKVDIQERPTRSMLSSSHQGGGGLYRARSLKENLDVITSLGVEDKSDLCSWARQRPRQRRTVPLEAAGEEDGPGSLSRCLSPESLEINVEYDSDEDMTITSTPASQLSLDGRADGSPTDCEEGWSDSSSRSGSVQSSGPRELKRSPSPEPMDSGGSARLFVALFDYDPPSMSPNPDAAEEELPFQEGQILKVYGHKDADGFYRGKCGGRTGYVPCNMVSEVQVDSEATRKQLLEEGRIPTDMLVESLGAPPCPLTSGWDGEPQVQDDAPRTMVAIFDYNPKENSPNLDMEAELRFCAGDIVTVFSSMDDDGFYYVSTASLLFIQTVQALNDVSE</sequence>
<evidence type="ECO:0000313" key="11">
    <source>
        <dbReference type="Ensembl" id="ENSPMRP00000034569.1"/>
    </source>
</evidence>
<dbReference type="PROSITE" id="PS50002">
    <property type="entry name" value="SH3"/>
    <property type="match status" value="2"/>
</dbReference>
<evidence type="ECO:0000256" key="2">
    <source>
        <dbReference type="ARBA" id="ARBA00010749"/>
    </source>
</evidence>
<dbReference type="SUPFAM" id="SSF50044">
    <property type="entry name" value="SH3-domain"/>
    <property type="match status" value="3"/>
</dbReference>
<evidence type="ECO:0000259" key="9">
    <source>
        <dbReference type="PROSITE" id="PS50002"/>
    </source>
</evidence>
<feature type="coiled-coil region" evidence="7">
    <location>
        <begin position="105"/>
        <end position="132"/>
    </location>
</feature>
<dbReference type="Pfam" id="PF00041">
    <property type="entry name" value="fn3"/>
    <property type="match status" value="1"/>
</dbReference>
<dbReference type="CDD" id="cd00063">
    <property type="entry name" value="FN3"/>
    <property type="match status" value="2"/>
</dbReference>
<dbReference type="GeneTree" id="ENSGT00950000183203"/>
<dbReference type="SMART" id="SM00060">
    <property type="entry name" value="FN3"/>
    <property type="match status" value="3"/>
</dbReference>
<dbReference type="InterPro" id="IPR040325">
    <property type="entry name" value="RIMBP1/2/3"/>
</dbReference>
<evidence type="ECO:0000256" key="1">
    <source>
        <dbReference type="ARBA" id="ARBA00004496"/>
    </source>
</evidence>
<feature type="region of interest" description="Disordered" evidence="8">
    <location>
        <begin position="1105"/>
        <end position="1152"/>
    </location>
</feature>
<dbReference type="InterPro" id="IPR035753">
    <property type="entry name" value="RIM-BP_SH3_2"/>
</dbReference>
<dbReference type="SMART" id="SM00326">
    <property type="entry name" value="SH3"/>
    <property type="match status" value="3"/>
</dbReference>
<dbReference type="Pfam" id="PF14604">
    <property type="entry name" value="SH3_9"/>
    <property type="match status" value="1"/>
</dbReference>
<dbReference type="InterPro" id="IPR057950">
    <property type="entry name" value="RIMB1/RIM3A-C-like_N"/>
</dbReference>